<evidence type="ECO:0000313" key="1">
    <source>
        <dbReference type="EMBL" id="OHV14944.1"/>
    </source>
</evidence>
<dbReference type="AlphaFoldDB" id="A0A1S1P4U6"/>
<accession>A0A1S1P4U6</accession>
<protein>
    <submittedName>
        <fullName evidence="1">Uncharacterized protein</fullName>
    </submittedName>
</protein>
<proteinExistence type="predicted"/>
<dbReference type="EMBL" id="MNAO01000386">
    <property type="protein sequence ID" value="OHV14944.1"/>
    <property type="molecule type" value="Genomic_DNA"/>
</dbReference>
<organism evidence="1 2">
    <name type="scientific">Methylorubrum extorquens</name>
    <name type="common">Methylobacterium dichloromethanicum</name>
    <name type="synonym">Methylobacterium extorquens</name>
    <dbReference type="NCBI Taxonomy" id="408"/>
    <lineage>
        <taxon>Bacteria</taxon>
        <taxon>Pseudomonadati</taxon>
        <taxon>Pseudomonadota</taxon>
        <taxon>Alphaproteobacteria</taxon>
        <taxon>Hyphomicrobiales</taxon>
        <taxon>Methylobacteriaceae</taxon>
        <taxon>Methylorubrum</taxon>
    </lineage>
</organism>
<sequence>MFYRPNNRGYTGILREAGRYSHDDAAAVVDHCAGSVIMMLATEAPDYSPACWHETQVKDLLGLLRREREARAAAEAAHDTAAENARLWADVEALKGALKVFADMDATDPPEGVPLNEWLPAVTGARVAIRTALARAATAGEGRSDG</sequence>
<dbReference type="Proteomes" id="UP000180215">
    <property type="component" value="Unassembled WGS sequence"/>
</dbReference>
<name>A0A1S1P4U6_METEX</name>
<comment type="caution">
    <text evidence="1">The sequence shown here is derived from an EMBL/GenBank/DDBJ whole genome shotgun (WGS) entry which is preliminary data.</text>
</comment>
<gene>
    <name evidence="1" type="ORF">BK022_22670</name>
</gene>
<evidence type="ECO:0000313" key="2">
    <source>
        <dbReference type="Proteomes" id="UP000180215"/>
    </source>
</evidence>
<reference evidence="1 2" key="1">
    <citation type="submission" date="2016-10" db="EMBL/GenBank/DDBJ databases">
        <title>Draft genome sequence of Methylobacterium extorquens CP3, a seed endophyte of Crotalaria pumila with plant growth-promoting and metal tolerance properties.</title>
        <authorList>
            <person name="Sanchez-Lopez A.S."/>
            <person name="Van Hamme J.D."/>
            <person name="Thijs S."/>
            <person name="Mcammond B.M."/>
            <person name="Stevens V."/>
            <person name="Gonzalez-Chavez M.D.C."/>
            <person name="Vangronsveld J."/>
        </authorList>
    </citation>
    <scope>NUCLEOTIDE SEQUENCE [LARGE SCALE GENOMIC DNA]</scope>
    <source>
        <strain evidence="1 2">CP3</strain>
    </source>
</reference>